<proteinExistence type="predicted"/>
<keyword evidence="3" id="KW-1185">Reference proteome</keyword>
<dbReference type="Ensembl" id="ENSNMLT00000041689.1">
    <property type="protein sequence ID" value="ENSNMLP00000037438.1"/>
    <property type="gene ID" value="ENSNMLG00000023168.1"/>
</dbReference>
<dbReference type="Proteomes" id="UP000694523">
    <property type="component" value="Unplaced"/>
</dbReference>
<dbReference type="AlphaFoldDB" id="A0A8C6UQY2"/>
<feature type="signal peptide" evidence="1">
    <location>
        <begin position="1"/>
        <end position="20"/>
    </location>
</feature>
<evidence type="ECO:0000256" key="1">
    <source>
        <dbReference type="SAM" id="SignalP"/>
    </source>
</evidence>
<protein>
    <submittedName>
        <fullName evidence="2">Uncharacterized protein</fullName>
    </submittedName>
</protein>
<accession>A0A8C6UQY2</accession>
<evidence type="ECO:0000313" key="2">
    <source>
        <dbReference type="Ensembl" id="ENSNMLP00000037438.1"/>
    </source>
</evidence>
<evidence type="ECO:0000313" key="3">
    <source>
        <dbReference type="Proteomes" id="UP000694523"/>
    </source>
</evidence>
<organism evidence="2 3">
    <name type="scientific">Neogobius melanostomus</name>
    <name type="common">round goby</name>
    <dbReference type="NCBI Taxonomy" id="47308"/>
    <lineage>
        <taxon>Eukaryota</taxon>
        <taxon>Metazoa</taxon>
        <taxon>Chordata</taxon>
        <taxon>Craniata</taxon>
        <taxon>Vertebrata</taxon>
        <taxon>Euteleostomi</taxon>
        <taxon>Actinopterygii</taxon>
        <taxon>Neopterygii</taxon>
        <taxon>Teleostei</taxon>
        <taxon>Neoteleostei</taxon>
        <taxon>Acanthomorphata</taxon>
        <taxon>Gobiaria</taxon>
        <taxon>Gobiiformes</taxon>
        <taxon>Gobioidei</taxon>
        <taxon>Gobiidae</taxon>
        <taxon>Benthophilinae</taxon>
        <taxon>Neogobiini</taxon>
        <taxon>Neogobius</taxon>
    </lineage>
</organism>
<feature type="chain" id="PRO_5034859915" evidence="1">
    <location>
        <begin position="21"/>
        <end position="272"/>
    </location>
</feature>
<reference evidence="2" key="2">
    <citation type="submission" date="2025-09" db="UniProtKB">
        <authorList>
            <consortium name="Ensembl"/>
        </authorList>
    </citation>
    <scope>IDENTIFICATION</scope>
</reference>
<reference evidence="2" key="1">
    <citation type="submission" date="2025-08" db="UniProtKB">
        <authorList>
            <consortium name="Ensembl"/>
        </authorList>
    </citation>
    <scope>IDENTIFICATION</scope>
</reference>
<keyword evidence="1" id="KW-0732">Signal</keyword>
<name>A0A8C6UQY2_9GOBI</name>
<sequence>MTPARTWIVLFLVTVFTCDAGVYSRVLSRRTTVEYDERASLRADILRRWKRGIADAHRERCAELTAPWIEHTASLQGDSTLLPLRVRPFLPGVSYGSIFPGKSLFSFVRGVYHCCQQKVHCRSVKGIQGRLGEADVEFLLLKEISSLTVTRAELHLQLSNPQHVPIRPVLSSLAKHNLPTRYSSSTQGDVTEIRVDLHFLIKNLQDVAGSVTSSGPSLVNMRRVESHPQDSDPVWDDTSRGLDLSLVLDCGLSCESNDVHILHAPFIALYYK</sequence>